<organism evidence="2 3">
    <name type="scientific">Altererythrobacter lutimaris</name>
    <dbReference type="NCBI Taxonomy" id="2743979"/>
    <lineage>
        <taxon>Bacteria</taxon>
        <taxon>Pseudomonadati</taxon>
        <taxon>Pseudomonadota</taxon>
        <taxon>Alphaproteobacteria</taxon>
        <taxon>Sphingomonadales</taxon>
        <taxon>Erythrobacteraceae</taxon>
        <taxon>Altererythrobacter</taxon>
    </lineage>
</organism>
<dbReference type="EMBL" id="JABWTA010000001">
    <property type="protein sequence ID" value="NVE93495.1"/>
    <property type="molecule type" value="Genomic_DNA"/>
</dbReference>
<keyword evidence="2" id="KW-0560">Oxidoreductase</keyword>
<evidence type="ECO:0000256" key="1">
    <source>
        <dbReference type="SAM" id="MobiDB-lite"/>
    </source>
</evidence>
<feature type="compositionally biased region" description="Basic and acidic residues" evidence="1">
    <location>
        <begin position="297"/>
        <end position="326"/>
    </location>
</feature>
<keyword evidence="3" id="KW-1185">Reference proteome</keyword>
<evidence type="ECO:0000313" key="2">
    <source>
        <dbReference type="EMBL" id="NVE93495.1"/>
    </source>
</evidence>
<dbReference type="GO" id="GO:0016706">
    <property type="term" value="F:2-oxoglutarate-dependent dioxygenase activity"/>
    <property type="evidence" value="ECO:0007669"/>
    <property type="project" value="UniProtKB-ARBA"/>
</dbReference>
<dbReference type="InterPro" id="IPR008775">
    <property type="entry name" value="Phytyl_CoA_dOase-like"/>
</dbReference>
<dbReference type="PANTHER" id="PTHR20883:SF49">
    <property type="entry name" value="PHYTANOYL-COA DIOXYGENASE"/>
    <property type="match status" value="1"/>
</dbReference>
<dbReference type="GO" id="GO:0005506">
    <property type="term" value="F:iron ion binding"/>
    <property type="evidence" value="ECO:0007669"/>
    <property type="project" value="UniProtKB-ARBA"/>
</dbReference>
<evidence type="ECO:0000313" key="3">
    <source>
        <dbReference type="Proteomes" id="UP000546031"/>
    </source>
</evidence>
<protein>
    <submittedName>
        <fullName evidence="2">Phytanoyl-CoA dioxygenase family protein</fullName>
    </submittedName>
</protein>
<feature type="region of interest" description="Disordered" evidence="1">
    <location>
        <begin position="295"/>
        <end position="326"/>
    </location>
</feature>
<reference evidence="2 3" key="1">
    <citation type="submission" date="2020-06" db="EMBL/GenBank/DDBJ databases">
        <title>Altererythrobacter lutimaris sp. nov., a marine bacterium isolated from a tidal flat.</title>
        <authorList>
            <person name="Kim D."/>
            <person name="Yoo Y."/>
            <person name="Kim J.-J."/>
        </authorList>
    </citation>
    <scope>NUCLEOTIDE SEQUENCE [LARGE SCALE GENOMIC DNA]</scope>
    <source>
        <strain evidence="2 3">JGD-16</strain>
    </source>
</reference>
<dbReference type="RefSeq" id="WP_176271859.1">
    <property type="nucleotide sequence ID" value="NZ_JABWTA010000001.1"/>
</dbReference>
<dbReference type="SUPFAM" id="SSF51197">
    <property type="entry name" value="Clavaminate synthase-like"/>
    <property type="match status" value="1"/>
</dbReference>
<sequence>MPLNSSPLRDITQQDIDDYKRDGAVCLRNVLDKDWIDLLEPIARQVIIEKEDVGLLPTLPGRYMARRLEAYRELVFKGPLAEAAGKVMESKEIRFYFDEFFAKPPQSDAKTLWHCDRMAFPVEGKMVPSIWIPLTPIVKENCLEVLAESQHDDVPYWLFSPNARKMIKPDDRVPHPDIEPMRGEPGKRFLTWDMDPGDILIVHPWALHYSSGNPTDDWRIAISERVFGDDIRWAPRPDCLNLAGVSFDEMLEGEKPDGPLFPLLWSEDGRKDDDSEYPRGFATRWPKKEMGGVNEFDTFKNMKQKEEAGELSAKDKSPDHQKVGMH</sequence>
<keyword evidence="2" id="KW-0223">Dioxygenase</keyword>
<dbReference type="PANTHER" id="PTHR20883">
    <property type="entry name" value="PHYTANOYL-COA DIOXYGENASE DOMAIN CONTAINING 1"/>
    <property type="match status" value="1"/>
</dbReference>
<dbReference type="Proteomes" id="UP000546031">
    <property type="component" value="Unassembled WGS sequence"/>
</dbReference>
<dbReference type="Gene3D" id="2.60.120.620">
    <property type="entry name" value="q2cbj1_9rhob like domain"/>
    <property type="match status" value="1"/>
</dbReference>
<name>A0A850H8D9_9SPHN</name>
<dbReference type="Pfam" id="PF05721">
    <property type="entry name" value="PhyH"/>
    <property type="match status" value="1"/>
</dbReference>
<comment type="caution">
    <text evidence="2">The sequence shown here is derived from an EMBL/GenBank/DDBJ whole genome shotgun (WGS) entry which is preliminary data.</text>
</comment>
<proteinExistence type="predicted"/>
<gene>
    <name evidence="2" type="ORF">HUO12_01135</name>
</gene>
<dbReference type="AlphaFoldDB" id="A0A850H8D9"/>
<accession>A0A850H8D9</accession>